<organism evidence="2 3">
    <name type="scientific">Hydrobacter penzbergensis</name>
    <dbReference type="NCBI Taxonomy" id="1235997"/>
    <lineage>
        <taxon>Bacteria</taxon>
        <taxon>Pseudomonadati</taxon>
        <taxon>Bacteroidota</taxon>
        <taxon>Chitinophagia</taxon>
        <taxon>Chitinophagales</taxon>
        <taxon>Chitinophagaceae</taxon>
        <taxon>Hydrobacter</taxon>
    </lineage>
</organism>
<keyword evidence="1" id="KW-0560">Oxidoreductase</keyword>
<dbReference type="EMBL" id="FNNO01000003">
    <property type="protein sequence ID" value="SDW49958.1"/>
    <property type="molecule type" value="Genomic_DNA"/>
</dbReference>
<dbReference type="GO" id="GO:0050660">
    <property type="term" value="F:flavin adenine dinucleotide binding"/>
    <property type="evidence" value="ECO:0007669"/>
    <property type="project" value="TreeGrafter"/>
</dbReference>
<dbReference type="InterPro" id="IPR036188">
    <property type="entry name" value="FAD/NAD-bd_sf"/>
</dbReference>
<dbReference type="Proteomes" id="UP000198711">
    <property type="component" value="Unassembled WGS sequence"/>
</dbReference>
<evidence type="ECO:0000313" key="3">
    <source>
        <dbReference type="Proteomes" id="UP000198711"/>
    </source>
</evidence>
<dbReference type="PRINTS" id="PR00368">
    <property type="entry name" value="FADPNR"/>
</dbReference>
<dbReference type="PANTHER" id="PTHR43539:SF4">
    <property type="entry name" value="BACILLIREDOXIN REDUCTASE BDR"/>
    <property type="match status" value="1"/>
</dbReference>
<sequence length="324" mass="36022">MQETLDIIIVGAGPIGLCCGLEAKVRGLRYMILEKGCLVNSLYHYPVNMTFFSTSERLEIGGVPFVSNNAKPTRNEALEYYRRVAVAAALDIRLFEKVETVGKNANGFEVHTSGGHSYQAKYIVMATGFYDMPFLLNVPGEDLPKVTHYYNDPHFYAFRKVLVVGANNSAVDAALETWRKGAAVTMVVRQEEIGTRVKYWVRPDIVNRIQEGSIKAYFNSCISEIREQEVDIFTPEGKITLANDCVIAATGYQPDLSFLQKLGIELSEDVVRKPSYDPVTHETNVPGIYLAGVICGGMDTHSLFIENSREHAIKIMDHIAGNLS</sequence>
<dbReference type="InterPro" id="IPR050982">
    <property type="entry name" value="Auxin_biosynth/cation_transpt"/>
</dbReference>
<comment type="caution">
    <text evidence="2">The sequence shown here is derived from an EMBL/GenBank/DDBJ whole genome shotgun (WGS) entry which is preliminary data.</text>
</comment>
<dbReference type="NCBIfam" id="TIGR04018">
    <property type="entry name" value="Bthiol_YpdA"/>
    <property type="match status" value="1"/>
</dbReference>
<reference evidence="2 3" key="1">
    <citation type="submission" date="2016-10" db="EMBL/GenBank/DDBJ databases">
        <authorList>
            <person name="Varghese N."/>
            <person name="Submissions S."/>
        </authorList>
    </citation>
    <scope>NUCLEOTIDE SEQUENCE [LARGE SCALE GENOMIC DNA]</scope>
    <source>
        <strain evidence="2 3">DSM 25353</strain>
    </source>
</reference>
<gene>
    <name evidence="2" type="ORF">SAMN05444410_103128</name>
</gene>
<protein>
    <submittedName>
        <fullName evidence="2">Thioredoxin reductase (NADPH)</fullName>
    </submittedName>
</protein>
<dbReference type="PANTHER" id="PTHR43539">
    <property type="entry name" value="FLAVIN-BINDING MONOOXYGENASE-LIKE PROTEIN (AFU_ORTHOLOGUE AFUA_4G09220)"/>
    <property type="match status" value="1"/>
</dbReference>
<evidence type="ECO:0000313" key="2">
    <source>
        <dbReference type="EMBL" id="SDW49958.1"/>
    </source>
</evidence>
<keyword evidence="3" id="KW-1185">Reference proteome</keyword>
<dbReference type="Gene3D" id="3.50.50.60">
    <property type="entry name" value="FAD/NAD(P)-binding domain"/>
    <property type="match status" value="1"/>
</dbReference>
<dbReference type="AlphaFoldDB" id="A0A8X8IE64"/>
<dbReference type="RefSeq" id="WP_092722686.1">
    <property type="nucleotide sequence ID" value="NZ_FNNO01000003.1"/>
</dbReference>
<dbReference type="PRINTS" id="PR00469">
    <property type="entry name" value="PNDRDTASEII"/>
</dbReference>
<evidence type="ECO:0000256" key="1">
    <source>
        <dbReference type="ARBA" id="ARBA00023002"/>
    </source>
</evidence>
<accession>A0A8X8IE64</accession>
<dbReference type="InterPro" id="IPR023856">
    <property type="entry name" value="Bdr"/>
</dbReference>
<dbReference type="SUPFAM" id="SSF51905">
    <property type="entry name" value="FAD/NAD(P)-binding domain"/>
    <property type="match status" value="1"/>
</dbReference>
<name>A0A8X8IE64_9BACT</name>
<dbReference type="GO" id="GO:0004497">
    <property type="term" value="F:monooxygenase activity"/>
    <property type="evidence" value="ECO:0007669"/>
    <property type="project" value="TreeGrafter"/>
</dbReference>
<dbReference type="Pfam" id="PF13738">
    <property type="entry name" value="Pyr_redox_3"/>
    <property type="match status" value="1"/>
</dbReference>
<proteinExistence type="predicted"/>